<reference evidence="3" key="1">
    <citation type="submission" date="2023-06" db="EMBL/GenBank/DDBJ databases">
        <authorList>
            <person name="Delattre M."/>
        </authorList>
    </citation>
    <scope>NUCLEOTIDE SEQUENCE</scope>
    <source>
        <strain evidence="3">AF72</strain>
    </source>
</reference>
<protein>
    <submittedName>
        <fullName evidence="3">Uncharacterized protein</fullName>
    </submittedName>
</protein>
<evidence type="ECO:0000256" key="1">
    <source>
        <dbReference type="SAM" id="Phobius"/>
    </source>
</evidence>
<evidence type="ECO:0000313" key="4">
    <source>
        <dbReference type="Proteomes" id="UP001177023"/>
    </source>
</evidence>
<gene>
    <name evidence="3" type="ORF">MSPICULIGERA_LOCUS19133</name>
</gene>
<keyword evidence="2" id="KW-0732">Signal</keyword>
<name>A0AA36D768_9BILA</name>
<evidence type="ECO:0000256" key="2">
    <source>
        <dbReference type="SAM" id="SignalP"/>
    </source>
</evidence>
<feature type="signal peptide" evidence="2">
    <location>
        <begin position="1"/>
        <end position="20"/>
    </location>
</feature>
<dbReference type="Proteomes" id="UP001177023">
    <property type="component" value="Unassembled WGS sequence"/>
</dbReference>
<feature type="transmembrane region" description="Helical" evidence="1">
    <location>
        <begin position="71"/>
        <end position="92"/>
    </location>
</feature>
<proteinExistence type="predicted"/>
<keyword evidence="4" id="KW-1185">Reference proteome</keyword>
<dbReference type="Pfam" id="PF10853">
    <property type="entry name" value="DUF2650"/>
    <property type="match status" value="1"/>
</dbReference>
<organism evidence="3 4">
    <name type="scientific">Mesorhabditis spiculigera</name>
    <dbReference type="NCBI Taxonomy" id="96644"/>
    <lineage>
        <taxon>Eukaryota</taxon>
        <taxon>Metazoa</taxon>
        <taxon>Ecdysozoa</taxon>
        <taxon>Nematoda</taxon>
        <taxon>Chromadorea</taxon>
        <taxon>Rhabditida</taxon>
        <taxon>Rhabditina</taxon>
        <taxon>Rhabditomorpha</taxon>
        <taxon>Rhabditoidea</taxon>
        <taxon>Rhabditidae</taxon>
        <taxon>Mesorhabditinae</taxon>
        <taxon>Mesorhabditis</taxon>
    </lineage>
</organism>
<dbReference type="InterPro" id="IPR022559">
    <property type="entry name" value="SUP-1-like"/>
</dbReference>
<dbReference type="AlphaFoldDB" id="A0AA36D768"/>
<feature type="chain" id="PRO_5041413371" evidence="2">
    <location>
        <begin position="21"/>
        <end position="101"/>
    </location>
</feature>
<dbReference type="PANTHER" id="PTHR34149">
    <property type="entry name" value="PROTEIN CBG11905-RELATED"/>
    <property type="match status" value="1"/>
</dbReference>
<accession>A0AA36D768</accession>
<dbReference type="PANTHER" id="PTHR34149:SF3">
    <property type="entry name" value="PROTEIN CBG25828"/>
    <property type="match status" value="1"/>
</dbReference>
<feature type="non-terminal residue" evidence="3">
    <location>
        <position position="1"/>
    </location>
</feature>
<keyword evidence="1" id="KW-1133">Transmembrane helix</keyword>
<keyword evidence="1" id="KW-0472">Membrane</keyword>
<keyword evidence="1" id="KW-0812">Transmembrane</keyword>
<sequence length="101" mass="11551">MEQLRLLLWLSPFVVKQATATPSVYQCPFVADPRMMAGFMPGEYCGHGSFLHYWSCCEDNLFQCCFHFETWTIVIFALLAILALAAMIFWVFRALLQGSSD</sequence>
<dbReference type="EMBL" id="CATQJA010002662">
    <property type="protein sequence ID" value="CAJ0580964.1"/>
    <property type="molecule type" value="Genomic_DNA"/>
</dbReference>
<comment type="caution">
    <text evidence="3">The sequence shown here is derived from an EMBL/GenBank/DDBJ whole genome shotgun (WGS) entry which is preliminary data.</text>
</comment>
<evidence type="ECO:0000313" key="3">
    <source>
        <dbReference type="EMBL" id="CAJ0580964.1"/>
    </source>
</evidence>